<dbReference type="InterPro" id="IPR036188">
    <property type="entry name" value="FAD/NAD-bd_sf"/>
</dbReference>
<dbReference type="PROSITE" id="PS00624">
    <property type="entry name" value="GMC_OXRED_2"/>
    <property type="match status" value="1"/>
</dbReference>
<feature type="transmembrane region" description="Helical" evidence="4">
    <location>
        <begin position="356"/>
        <end position="382"/>
    </location>
</feature>
<feature type="domain" description="Glucose-methanol-choline oxidoreductase N-terminal" evidence="5">
    <location>
        <begin position="290"/>
        <end position="304"/>
    </location>
</feature>
<dbReference type="InterPro" id="IPR012132">
    <property type="entry name" value="GMC_OxRdtase"/>
</dbReference>
<evidence type="ECO:0000259" key="5">
    <source>
        <dbReference type="PROSITE" id="PS00624"/>
    </source>
</evidence>
<dbReference type="Gene3D" id="3.30.560.10">
    <property type="entry name" value="Glucose Oxidase, domain 3"/>
    <property type="match status" value="1"/>
</dbReference>
<evidence type="ECO:0000313" key="6">
    <source>
        <dbReference type="EMBL" id="KAJ6445229.1"/>
    </source>
</evidence>
<dbReference type="Gene3D" id="3.50.50.60">
    <property type="entry name" value="FAD/NAD(P)-binding domain"/>
    <property type="match status" value="1"/>
</dbReference>
<comment type="similarity">
    <text evidence="1">Belongs to the GMC oxidoreductase family.</text>
</comment>
<keyword evidence="4" id="KW-1133">Transmembrane helix</keyword>
<dbReference type="AlphaFoldDB" id="A0AB34G1D5"/>
<evidence type="ECO:0000256" key="4">
    <source>
        <dbReference type="SAM" id="Phobius"/>
    </source>
</evidence>
<proteinExistence type="inferred from homology"/>
<feature type="active site" description="Proton acceptor" evidence="2">
    <location>
        <position position="644"/>
    </location>
</feature>
<gene>
    <name evidence="6" type="ORF">O9K51_03635</name>
</gene>
<dbReference type="Pfam" id="PF00732">
    <property type="entry name" value="GMC_oxred_N"/>
    <property type="match status" value="1"/>
</dbReference>
<reference evidence="6" key="1">
    <citation type="submission" date="2023-01" db="EMBL/GenBank/DDBJ databases">
        <title>The growth and conidiation of Purpureocillium lavendulum are regulated by nitrogen source and histone H3K14 acetylation.</title>
        <authorList>
            <person name="Tang P."/>
            <person name="Han J."/>
            <person name="Zhang C."/>
            <person name="Tang P."/>
            <person name="Qi F."/>
            <person name="Zhang K."/>
            <person name="Liang L."/>
        </authorList>
    </citation>
    <scope>NUCLEOTIDE SEQUENCE</scope>
    <source>
        <strain evidence="6">YMF1.00683</strain>
    </source>
</reference>
<protein>
    <submittedName>
        <fullName evidence="6">Restless-like transposase</fullName>
    </submittedName>
</protein>
<feature type="active site" description="Proton donor" evidence="2">
    <location>
        <position position="576"/>
    </location>
</feature>
<dbReference type="InterPro" id="IPR007867">
    <property type="entry name" value="GMC_OxRtase_C"/>
</dbReference>
<dbReference type="EMBL" id="JAQHRD010000002">
    <property type="protein sequence ID" value="KAJ6445229.1"/>
    <property type="molecule type" value="Genomic_DNA"/>
</dbReference>
<evidence type="ECO:0000313" key="7">
    <source>
        <dbReference type="Proteomes" id="UP001163105"/>
    </source>
</evidence>
<feature type="binding site" evidence="3">
    <location>
        <position position="245"/>
    </location>
    <ligand>
        <name>FAD</name>
        <dbReference type="ChEBI" id="CHEBI:57692"/>
    </ligand>
</feature>
<accession>A0AB34G1D5</accession>
<organism evidence="6 7">
    <name type="scientific">Purpureocillium lavendulum</name>
    <dbReference type="NCBI Taxonomy" id="1247861"/>
    <lineage>
        <taxon>Eukaryota</taxon>
        <taxon>Fungi</taxon>
        <taxon>Dikarya</taxon>
        <taxon>Ascomycota</taxon>
        <taxon>Pezizomycotina</taxon>
        <taxon>Sordariomycetes</taxon>
        <taxon>Hypocreomycetidae</taxon>
        <taxon>Hypocreales</taxon>
        <taxon>Ophiocordycipitaceae</taxon>
        <taxon>Purpureocillium</taxon>
    </lineage>
</organism>
<keyword evidence="4" id="KW-0812">Transmembrane</keyword>
<dbReference type="Proteomes" id="UP001163105">
    <property type="component" value="Unassembled WGS sequence"/>
</dbReference>
<dbReference type="PANTHER" id="PTHR11552">
    <property type="entry name" value="GLUCOSE-METHANOL-CHOLINE GMC OXIDOREDUCTASE"/>
    <property type="match status" value="1"/>
</dbReference>
<evidence type="ECO:0000256" key="1">
    <source>
        <dbReference type="ARBA" id="ARBA00010790"/>
    </source>
</evidence>
<keyword evidence="3" id="KW-0285">Flavoprotein</keyword>
<dbReference type="Pfam" id="PF05199">
    <property type="entry name" value="GMC_oxred_C"/>
    <property type="match status" value="2"/>
</dbReference>
<sequence>MWPTSAHYPEKRPSAVAGQTYDYVIVGGGTAGCVLASRLSEDPDVSVLVLEKGYVRDHALSRIPTLSQDFSRDDLQVVRFMAEPVPENGTDNAKKGIVLYGCDAIGGSSRINGMMLTRGWAGEYQAWADDLGLDEWGWKDVEPCMPPTYKAEEMDEVRNSQPGLPLRPFTKHFEFYSYMESAIASLNLARNEDINTATATAQGYYHTHTAVDKSGQRHTAYHGYLNKQLALERQDRLSVCTGAIVTRVRIDAEPDGNLSTKGVFFKASDENIASVELYVEARREVILCGGALRSPQIMMLSGVGPREQLEKHGIPVLRDNPHVGDHLTDHIAGPAVVISGPEKESLLTTLRSPLHLLYHLFLYFWYGIGLIASPTTALVMFIQSCALDPKTMHARDVHLDSARSTLDASDKLNIPDFEVQVTPLPCFQPTSNRVMPLKHADTGKDVPAFTLWPVLMSPLSRGRLELDDADIAVAPRIFHPFFTDREKRDMAVMKTALRFCMRLSEAFMNSEGQKNNERYPYLDQCRIYMAPGMDDGMDEYDSTGKGRQTAKSRTSEDITDEELERFIRRWFGTGYHQAGTCAMAVREKSLARPGQPVHSKTGSQFAQRINGRTGGVVDQHLRVFGVKGLRVADASVFPVIPSTHPMIPTMMVAERCAQFIRNDK</sequence>
<keyword evidence="7" id="KW-1185">Reference proteome</keyword>
<dbReference type="InterPro" id="IPR000172">
    <property type="entry name" value="GMC_OxRdtase_N"/>
</dbReference>
<name>A0AB34G1D5_9HYPO</name>
<evidence type="ECO:0000256" key="3">
    <source>
        <dbReference type="PIRSR" id="PIRSR000137-2"/>
    </source>
</evidence>
<dbReference type="SUPFAM" id="SSF51905">
    <property type="entry name" value="FAD/NAD(P)-binding domain"/>
    <property type="match status" value="1"/>
</dbReference>
<comment type="cofactor">
    <cofactor evidence="3">
        <name>FAD</name>
        <dbReference type="ChEBI" id="CHEBI:57692"/>
    </cofactor>
</comment>
<dbReference type="PANTHER" id="PTHR11552:SF219">
    <property type="entry name" value="GLUCOSE-METHANOL-CHOLINE OXIDOREDUCTASE N-TERMINAL DOMAIN-CONTAINING PROTEIN"/>
    <property type="match status" value="1"/>
</dbReference>
<dbReference type="PIRSF" id="PIRSF000137">
    <property type="entry name" value="Alcohol_oxidase"/>
    <property type="match status" value="1"/>
</dbReference>
<keyword evidence="4" id="KW-0472">Membrane</keyword>
<dbReference type="SUPFAM" id="SSF54373">
    <property type="entry name" value="FAD-linked reductases, C-terminal domain"/>
    <property type="match status" value="1"/>
</dbReference>
<dbReference type="GO" id="GO:0050660">
    <property type="term" value="F:flavin adenine dinucleotide binding"/>
    <property type="evidence" value="ECO:0007669"/>
    <property type="project" value="InterPro"/>
</dbReference>
<dbReference type="GO" id="GO:0016614">
    <property type="term" value="F:oxidoreductase activity, acting on CH-OH group of donors"/>
    <property type="evidence" value="ECO:0007669"/>
    <property type="project" value="InterPro"/>
</dbReference>
<keyword evidence="3" id="KW-0274">FAD</keyword>
<comment type="caution">
    <text evidence="6">The sequence shown here is derived from an EMBL/GenBank/DDBJ whole genome shotgun (WGS) entry which is preliminary data.</text>
</comment>
<evidence type="ECO:0000256" key="2">
    <source>
        <dbReference type="PIRSR" id="PIRSR000137-1"/>
    </source>
</evidence>